<accession>A0A4Y7KN51</accession>
<protein>
    <submittedName>
        <fullName evidence="1">Uncharacterized protein</fullName>
    </submittedName>
</protein>
<evidence type="ECO:0000313" key="1">
    <source>
        <dbReference type="EMBL" id="RZC73315.1"/>
    </source>
</evidence>
<gene>
    <name evidence="1" type="ORF">C5167_048798</name>
</gene>
<dbReference type="Gramene" id="RZC73315">
    <property type="protein sequence ID" value="RZC73315"/>
    <property type="gene ID" value="C5167_048798"/>
</dbReference>
<organism evidence="1 2">
    <name type="scientific">Papaver somniferum</name>
    <name type="common">Opium poppy</name>
    <dbReference type="NCBI Taxonomy" id="3469"/>
    <lineage>
        <taxon>Eukaryota</taxon>
        <taxon>Viridiplantae</taxon>
        <taxon>Streptophyta</taxon>
        <taxon>Embryophyta</taxon>
        <taxon>Tracheophyta</taxon>
        <taxon>Spermatophyta</taxon>
        <taxon>Magnoliopsida</taxon>
        <taxon>Ranunculales</taxon>
        <taxon>Papaveraceae</taxon>
        <taxon>Papaveroideae</taxon>
        <taxon>Papaver</taxon>
    </lineage>
</organism>
<sequence length="100" mass="11300">MLTLAPLTLLHNHAHVTYKYDYTTLESGFPLISPWFSISSPHRLPPESFGQSLPELLFILSSASSRRNSEFHQQPPHAFPSLSKSGLWSEEEMRVGSTVF</sequence>
<name>A0A4Y7KN51_PAPSO</name>
<evidence type="ECO:0000313" key="2">
    <source>
        <dbReference type="Proteomes" id="UP000316621"/>
    </source>
</evidence>
<dbReference type="EMBL" id="CM010722">
    <property type="protein sequence ID" value="RZC73315.1"/>
    <property type="molecule type" value="Genomic_DNA"/>
</dbReference>
<keyword evidence="2" id="KW-1185">Reference proteome</keyword>
<proteinExistence type="predicted"/>
<reference evidence="1 2" key="1">
    <citation type="journal article" date="2018" name="Science">
        <title>The opium poppy genome and morphinan production.</title>
        <authorList>
            <person name="Guo L."/>
            <person name="Winzer T."/>
            <person name="Yang X."/>
            <person name="Li Y."/>
            <person name="Ning Z."/>
            <person name="He Z."/>
            <person name="Teodor R."/>
            <person name="Lu Y."/>
            <person name="Bowser T.A."/>
            <person name="Graham I.A."/>
            <person name="Ye K."/>
        </authorList>
    </citation>
    <scope>NUCLEOTIDE SEQUENCE [LARGE SCALE GENOMIC DNA]</scope>
    <source>
        <strain evidence="2">cv. HN1</strain>
        <tissue evidence="1">Leaves</tissue>
    </source>
</reference>
<dbReference type="Proteomes" id="UP000316621">
    <property type="component" value="Chromosome 8"/>
</dbReference>
<dbReference type="AlphaFoldDB" id="A0A4Y7KN51"/>